<dbReference type="Pfam" id="PF13535">
    <property type="entry name" value="ATP-grasp_4"/>
    <property type="match status" value="1"/>
</dbReference>
<keyword evidence="3 4" id="KW-0067">ATP-binding</keyword>
<dbReference type="InterPro" id="IPR005479">
    <property type="entry name" value="CPAse_ATP-bd"/>
</dbReference>
<evidence type="ECO:0000259" key="5">
    <source>
        <dbReference type="PROSITE" id="PS50975"/>
    </source>
</evidence>
<accession>A0A8J3BLD9</accession>
<evidence type="ECO:0000313" key="6">
    <source>
        <dbReference type="EMBL" id="GGK22708.1"/>
    </source>
</evidence>
<proteinExistence type="predicted"/>
<keyword evidence="1" id="KW-0436">Ligase</keyword>
<comment type="caution">
    <text evidence="6">The sequence shown here is derived from an EMBL/GenBank/DDBJ whole genome shotgun (WGS) entry which is preliminary data.</text>
</comment>
<dbReference type="Proteomes" id="UP000662200">
    <property type="component" value="Unassembled WGS sequence"/>
</dbReference>
<dbReference type="Pfam" id="PF18603">
    <property type="entry name" value="LAL_C2"/>
    <property type="match status" value="1"/>
</dbReference>
<reference evidence="6" key="1">
    <citation type="journal article" date="2014" name="Int. J. Syst. Evol. Microbiol.">
        <title>Complete genome sequence of Corynebacterium casei LMG S-19264T (=DSM 44701T), isolated from a smear-ripened cheese.</title>
        <authorList>
            <consortium name="US DOE Joint Genome Institute (JGI-PGF)"/>
            <person name="Walter F."/>
            <person name="Albersmeier A."/>
            <person name="Kalinowski J."/>
            <person name="Ruckert C."/>
        </authorList>
    </citation>
    <scope>NUCLEOTIDE SEQUENCE</scope>
    <source>
        <strain evidence="6">JCM 3091</strain>
    </source>
</reference>
<evidence type="ECO:0000256" key="4">
    <source>
        <dbReference type="PROSITE-ProRule" id="PRU00409"/>
    </source>
</evidence>
<dbReference type="RefSeq" id="WP_189113358.1">
    <property type="nucleotide sequence ID" value="NZ_BMQC01000003.1"/>
</dbReference>
<gene>
    <name evidence="6" type="ORF">GCM10010124_14060</name>
</gene>
<keyword evidence="6" id="KW-0456">Lyase</keyword>
<dbReference type="AlphaFoldDB" id="A0A8J3BLD9"/>
<evidence type="ECO:0000256" key="3">
    <source>
        <dbReference type="ARBA" id="ARBA00022840"/>
    </source>
</evidence>
<dbReference type="GO" id="GO:0046872">
    <property type="term" value="F:metal ion binding"/>
    <property type="evidence" value="ECO:0007669"/>
    <property type="project" value="InterPro"/>
</dbReference>
<dbReference type="InterPro" id="IPR041472">
    <property type="entry name" value="BL00235/CARNS1_N"/>
</dbReference>
<feature type="domain" description="ATP-grasp" evidence="5">
    <location>
        <begin position="116"/>
        <end position="311"/>
    </location>
</feature>
<dbReference type="GO" id="GO:0016829">
    <property type="term" value="F:lyase activity"/>
    <property type="evidence" value="ECO:0007669"/>
    <property type="project" value="UniProtKB-KW"/>
</dbReference>
<dbReference type="PANTHER" id="PTHR43585:SF2">
    <property type="entry name" value="ATP-GRASP ENZYME FSQD"/>
    <property type="match status" value="1"/>
</dbReference>
<sequence>MRDRPWLVLVESNTTGTGRLFATTARALGLSPILLTADETRYPYVVVDGLPYRRVDTSDEALLHRTCRSLTRQAPIAAVMSSSDYFVATAARVAHHLGLRAPDPEAIARCRDKAAQRFALRGRPWSVPFAECRDVGSAVEAAAELGGDVVLKPALGSGSEGVRACSGADEVAVWARRLLAVTHNERGLPVVPRILVEERVHGPEFSVELIDGTVYGVTAKHLGPPPSFVETGHDVPAPVPAADRAALAAVAREACAAVGLRSGAAHVELRLPRGGPRLIEINPRLAGGMIPHLVRLATGHDMIAASILSAAGHPLPLPDRRSLHHAAIRFITVPGDGRAADLDPRAAWDVAGVVDVWLAADRGQRCARHDSFRDRIGHVIALGEDTADAADAAERGRAAIVGPHPVSTTR</sequence>
<dbReference type="GO" id="GO:0005524">
    <property type="term" value="F:ATP binding"/>
    <property type="evidence" value="ECO:0007669"/>
    <property type="project" value="UniProtKB-UniRule"/>
</dbReference>
<dbReference type="GO" id="GO:0016874">
    <property type="term" value="F:ligase activity"/>
    <property type="evidence" value="ECO:0007669"/>
    <property type="project" value="UniProtKB-KW"/>
</dbReference>
<dbReference type="InterPro" id="IPR052032">
    <property type="entry name" value="ATP-dep_AA_Ligase"/>
</dbReference>
<dbReference type="Gene3D" id="3.30.470.20">
    <property type="entry name" value="ATP-grasp fold, B domain"/>
    <property type="match status" value="1"/>
</dbReference>
<dbReference type="SUPFAM" id="SSF56059">
    <property type="entry name" value="Glutathione synthetase ATP-binding domain-like"/>
    <property type="match status" value="1"/>
</dbReference>
<evidence type="ECO:0000256" key="2">
    <source>
        <dbReference type="ARBA" id="ARBA00022741"/>
    </source>
</evidence>
<keyword evidence="2 4" id="KW-0547">Nucleotide-binding</keyword>
<evidence type="ECO:0000313" key="7">
    <source>
        <dbReference type="Proteomes" id="UP000662200"/>
    </source>
</evidence>
<dbReference type="InterPro" id="IPR040570">
    <property type="entry name" value="LAL_C2"/>
</dbReference>
<organism evidence="6 7">
    <name type="scientific">Pilimelia terevasa</name>
    <dbReference type="NCBI Taxonomy" id="53372"/>
    <lineage>
        <taxon>Bacteria</taxon>
        <taxon>Bacillati</taxon>
        <taxon>Actinomycetota</taxon>
        <taxon>Actinomycetes</taxon>
        <taxon>Micromonosporales</taxon>
        <taxon>Micromonosporaceae</taxon>
        <taxon>Pilimelia</taxon>
    </lineage>
</organism>
<evidence type="ECO:0000256" key="1">
    <source>
        <dbReference type="ARBA" id="ARBA00022598"/>
    </source>
</evidence>
<dbReference type="PANTHER" id="PTHR43585">
    <property type="entry name" value="FUMIPYRROLE BIOSYNTHESIS PROTEIN C"/>
    <property type="match status" value="1"/>
</dbReference>
<protein>
    <submittedName>
        <fullName evidence="6">Argininosuccinate lyase</fullName>
    </submittedName>
</protein>
<dbReference type="EMBL" id="BMQC01000003">
    <property type="protein sequence ID" value="GGK22708.1"/>
    <property type="molecule type" value="Genomic_DNA"/>
</dbReference>
<dbReference type="PROSITE" id="PS00867">
    <property type="entry name" value="CPSASE_2"/>
    <property type="match status" value="1"/>
</dbReference>
<keyword evidence="7" id="KW-1185">Reference proteome</keyword>
<dbReference type="InterPro" id="IPR011761">
    <property type="entry name" value="ATP-grasp"/>
</dbReference>
<reference evidence="6" key="2">
    <citation type="submission" date="2020-09" db="EMBL/GenBank/DDBJ databases">
        <authorList>
            <person name="Sun Q."/>
            <person name="Ohkuma M."/>
        </authorList>
    </citation>
    <scope>NUCLEOTIDE SEQUENCE</scope>
    <source>
        <strain evidence="6">JCM 3091</strain>
    </source>
</reference>
<dbReference type="PROSITE" id="PS50975">
    <property type="entry name" value="ATP_GRASP"/>
    <property type="match status" value="1"/>
</dbReference>
<dbReference type="Gene3D" id="3.40.50.20">
    <property type="match status" value="1"/>
</dbReference>
<name>A0A8J3BLD9_9ACTN</name>
<dbReference type="Pfam" id="PF18130">
    <property type="entry name" value="ATPgrasp_N"/>
    <property type="match status" value="1"/>
</dbReference>